<feature type="coiled-coil region" evidence="1">
    <location>
        <begin position="52"/>
        <end position="79"/>
    </location>
</feature>
<keyword evidence="2" id="KW-0472">Membrane</keyword>
<sequence length="189" mass="21333">MADPSLIAKPRMEYAHPSRQSEGGRGLGILTIIALLFLVVVGGVYGGVYLYRQNLEKSLDGLTRELSQLEHDLDVKNIQEMARVDRGLRTARSLLAAHIHSSNVFSLLEDHTLPRVYYTKFAYTFEKGISLGGKADDFLTLHRQLEEFRSFPLITRVTLDSIALTEDKEGSAINFFISITLAENIFRFR</sequence>
<evidence type="ECO:0000313" key="3">
    <source>
        <dbReference type="EMBL" id="OGZ45323.1"/>
    </source>
</evidence>
<dbReference type="AlphaFoldDB" id="A0A1G2G4Y9"/>
<reference evidence="3 4" key="1">
    <citation type="journal article" date="2016" name="Nat. Commun.">
        <title>Thousands of microbial genomes shed light on interconnected biogeochemical processes in an aquifer system.</title>
        <authorList>
            <person name="Anantharaman K."/>
            <person name="Brown C.T."/>
            <person name="Hug L.A."/>
            <person name="Sharon I."/>
            <person name="Castelle C.J."/>
            <person name="Probst A.J."/>
            <person name="Thomas B.C."/>
            <person name="Singh A."/>
            <person name="Wilkins M.J."/>
            <person name="Karaoz U."/>
            <person name="Brodie E.L."/>
            <person name="Williams K.H."/>
            <person name="Hubbard S.S."/>
            <person name="Banfield J.F."/>
        </authorList>
    </citation>
    <scope>NUCLEOTIDE SEQUENCE [LARGE SCALE GENOMIC DNA]</scope>
</reference>
<gene>
    <name evidence="3" type="ORF">A3J54_03700</name>
</gene>
<evidence type="ECO:0000256" key="2">
    <source>
        <dbReference type="SAM" id="Phobius"/>
    </source>
</evidence>
<proteinExistence type="predicted"/>
<keyword evidence="1" id="KW-0175">Coiled coil</keyword>
<name>A0A1G2G4Y9_9BACT</name>
<evidence type="ECO:0000256" key="1">
    <source>
        <dbReference type="SAM" id="Coils"/>
    </source>
</evidence>
<feature type="transmembrane region" description="Helical" evidence="2">
    <location>
        <begin position="27"/>
        <end position="51"/>
    </location>
</feature>
<evidence type="ECO:0000313" key="4">
    <source>
        <dbReference type="Proteomes" id="UP000176576"/>
    </source>
</evidence>
<comment type="caution">
    <text evidence="3">The sequence shown here is derived from an EMBL/GenBank/DDBJ whole genome shotgun (WGS) entry which is preliminary data.</text>
</comment>
<accession>A0A1G2G4Y9</accession>
<dbReference type="EMBL" id="MHNN01000022">
    <property type="protein sequence ID" value="OGZ45323.1"/>
    <property type="molecule type" value="Genomic_DNA"/>
</dbReference>
<dbReference type="Proteomes" id="UP000176576">
    <property type="component" value="Unassembled WGS sequence"/>
</dbReference>
<keyword evidence="2" id="KW-0812">Transmembrane</keyword>
<protein>
    <submittedName>
        <fullName evidence="3">Uncharacterized protein</fullName>
    </submittedName>
</protein>
<keyword evidence="2" id="KW-1133">Transmembrane helix</keyword>
<dbReference type="STRING" id="1802117.A3J54_03700"/>
<organism evidence="3 4">
    <name type="scientific">Candidatus Ryanbacteria bacterium RIFCSPHIGHO2_02_FULL_45_13b</name>
    <dbReference type="NCBI Taxonomy" id="1802117"/>
    <lineage>
        <taxon>Bacteria</taxon>
        <taxon>Candidatus Ryaniibacteriota</taxon>
    </lineage>
</organism>